<proteinExistence type="predicted"/>
<organism evidence="1 2">
    <name type="scientific">Pseudomonas savastanoi pv. glycinea str. race 4</name>
    <dbReference type="NCBI Taxonomy" id="875330"/>
    <lineage>
        <taxon>Bacteria</taxon>
        <taxon>Pseudomonadati</taxon>
        <taxon>Pseudomonadota</taxon>
        <taxon>Gammaproteobacteria</taxon>
        <taxon>Pseudomonadales</taxon>
        <taxon>Pseudomonadaceae</taxon>
        <taxon>Pseudomonas</taxon>
    </lineage>
</organism>
<comment type="caution">
    <text evidence="1">The sequence shown here is derived from an EMBL/GenBank/DDBJ whole genome shotgun (WGS) entry which is preliminary data.</text>
</comment>
<dbReference type="Proteomes" id="UP000005466">
    <property type="component" value="Unassembled WGS sequence"/>
</dbReference>
<dbReference type="AntiFam" id="ANF00178">
    <property type="entry name" value="Shadow ORF (opposite dhbF)"/>
</dbReference>
<evidence type="ECO:0000313" key="2">
    <source>
        <dbReference type="Proteomes" id="UP000005466"/>
    </source>
</evidence>
<protein>
    <submittedName>
        <fullName evidence="1">Uncharacterized protein</fullName>
    </submittedName>
</protein>
<gene>
    <name evidence="1" type="ORF">Pgy4_30871</name>
</gene>
<dbReference type="AlphaFoldDB" id="F3CDN4"/>
<dbReference type="AntiFam" id="ANF00174">
    <property type="entry name" value="Shadow ORF (irp2)"/>
</dbReference>
<sequence length="92" mass="10502">MGEKRLEHRRDKVQRRDLMFADGLHQPLRIAMIARQRHGQTCSGQQRPEEFPHRHVEAERGFLQYRIAAIQPVGLLHPVQTVDQGAMAVAGA</sequence>
<reference evidence="1 2" key="1">
    <citation type="journal article" date="2011" name="PLoS Pathog.">
        <title>Dynamic evolution of pathogenicity revealed by sequencing and comparative genomics of 19 Pseudomonas syringae isolates.</title>
        <authorList>
            <person name="Baltrus D.A."/>
            <person name="Nishimura M.T."/>
            <person name="Romanchuk A."/>
            <person name="Chang J.H."/>
            <person name="Mukhtar M.S."/>
            <person name="Cherkis K."/>
            <person name="Roach J."/>
            <person name="Grant S.R."/>
            <person name="Jones C.D."/>
            <person name="Dangl J.L."/>
        </authorList>
    </citation>
    <scope>NUCLEOTIDE SEQUENCE [LARGE SCALE GENOMIC DNA]</scope>
    <source>
        <strain evidence="2">race 4</strain>
    </source>
</reference>
<accession>F3CDN4</accession>
<evidence type="ECO:0000313" key="1">
    <source>
        <dbReference type="EMBL" id="EGH17376.1"/>
    </source>
</evidence>
<dbReference type="EMBL" id="ADWY01001710">
    <property type="protein sequence ID" value="EGH17376.1"/>
    <property type="molecule type" value="Genomic_DNA"/>
</dbReference>
<dbReference type="HOGENOM" id="CLU_2418409_0_0_6"/>
<feature type="non-terminal residue" evidence="1">
    <location>
        <position position="92"/>
    </location>
</feature>
<name>F3CDN4_PSESG</name>